<evidence type="ECO:0000256" key="14">
    <source>
        <dbReference type="ARBA" id="ARBA00023167"/>
    </source>
</evidence>
<comment type="cofactor">
    <cofactor evidence="1">
        <name>a metal cation</name>
        <dbReference type="ChEBI" id="CHEBI:25213"/>
    </cofactor>
</comment>
<evidence type="ECO:0000256" key="7">
    <source>
        <dbReference type="ARBA" id="ARBA00022605"/>
    </source>
</evidence>
<dbReference type="InterPro" id="IPR001342">
    <property type="entry name" value="HDH_cat"/>
</dbReference>
<dbReference type="GO" id="GO:0046872">
    <property type="term" value="F:metal ion binding"/>
    <property type="evidence" value="ECO:0007669"/>
    <property type="project" value="UniProtKB-KW"/>
</dbReference>
<protein>
    <recommendedName>
        <fullName evidence="6 18">Homoserine dehydrogenase</fullName>
        <ecNumber evidence="5 18">1.1.1.3</ecNumber>
    </recommendedName>
</protein>
<keyword evidence="7 18" id="KW-0028">Amino-acid biosynthesis</keyword>
<dbReference type="SUPFAM" id="SSF55021">
    <property type="entry name" value="ACT-like"/>
    <property type="match status" value="1"/>
</dbReference>
<evidence type="ECO:0000313" key="21">
    <source>
        <dbReference type="EMBL" id="EJV78056.1"/>
    </source>
</evidence>
<evidence type="ECO:0000256" key="15">
    <source>
        <dbReference type="ARBA" id="ARBA00048841"/>
    </source>
</evidence>
<comment type="catalytic activity">
    <reaction evidence="15">
        <text>L-homoserine + NADP(+) = L-aspartate 4-semialdehyde + NADPH + H(+)</text>
        <dbReference type="Rhea" id="RHEA:15761"/>
        <dbReference type="ChEBI" id="CHEBI:15378"/>
        <dbReference type="ChEBI" id="CHEBI:57476"/>
        <dbReference type="ChEBI" id="CHEBI:57783"/>
        <dbReference type="ChEBI" id="CHEBI:58349"/>
        <dbReference type="ChEBI" id="CHEBI:537519"/>
        <dbReference type="EC" id="1.1.1.3"/>
    </reaction>
    <physiologicalReaction direction="right-to-left" evidence="15">
        <dbReference type="Rhea" id="RHEA:15763"/>
    </physiologicalReaction>
</comment>
<dbReference type="InterPro" id="IPR036291">
    <property type="entry name" value="NAD(P)-bd_dom_sf"/>
</dbReference>
<evidence type="ECO:0000256" key="18">
    <source>
        <dbReference type="RuleBase" id="RU000579"/>
    </source>
</evidence>
<feature type="domain" description="ACT" evidence="20">
    <location>
        <begin position="350"/>
        <end position="428"/>
    </location>
</feature>
<evidence type="ECO:0000256" key="13">
    <source>
        <dbReference type="ARBA" id="ARBA00023053"/>
    </source>
</evidence>
<dbReference type="UniPathway" id="UPA00050">
    <property type="reaction ID" value="UER00063"/>
</dbReference>
<dbReference type="EC" id="1.1.1.3" evidence="5 18"/>
<evidence type="ECO:0000256" key="3">
    <source>
        <dbReference type="ARBA" id="ARBA00005062"/>
    </source>
</evidence>
<feature type="binding site" evidence="17">
    <location>
        <position position="190"/>
    </location>
    <ligand>
        <name>L-homoserine</name>
        <dbReference type="ChEBI" id="CHEBI:57476"/>
    </ligand>
</feature>
<dbReference type="Pfam" id="PF00742">
    <property type="entry name" value="Homoserine_dh"/>
    <property type="match status" value="1"/>
</dbReference>
<keyword evidence="14 18" id="KW-0486">Methionine biosynthesis</keyword>
<sequence>MKEIQVGLLGLGTVGSGVVRIITDHQERLIHQVGCPVKVTKVLVQNIEKEREVDVPSTLLTQNVNEILDNPNIDVVIEVMGGIDDAKAYILQALKGGKHVVTANKDLMALHGAELLAVAKDNQADLFYEASVAGGIPILRSIVEGLSSDLITKVMGIVNGTTNFILTKMSDEGRAYNDVLKEAQQLGFAEADPTSDVEGLDAARKMTILATLGFSTNVELGDVKVKGITSITAEDIEYSKSLGYTIKLIGLAKRDGEKLEVTVEPTLLPNAHPLAAVQNEYNAVYVYGEAVGETMFYGPGAGSLPTATAVVSDLVAVMQNIRLGVNGNSAVVPQYQKVLKAPDEIVVKKFLRLHVKDEIGVFAKITSLFSERGVSFEKIIQMPLEEKGKAEIVIVTHRASLADYEYILHTLQSYEEIDCVKANYRIEGDAK</sequence>
<dbReference type="InterPro" id="IPR045865">
    <property type="entry name" value="ACT-like_dom_sf"/>
</dbReference>
<dbReference type="EMBL" id="AHDV01000035">
    <property type="protein sequence ID" value="EJV78056.1"/>
    <property type="molecule type" value="Genomic_DNA"/>
</dbReference>
<dbReference type="CDD" id="cd04881">
    <property type="entry name" value="ACT_HSDH-Hom"/>
    <property type="match status" value="1"/>
</dbReference>
<dbReference type="AlphaFoldDB" id="J9BG99"/>
<keyword evidence="10 17" id="KW-0521">NADP</keyword>
<comment type="similarity">
    <text evidence="4 19">Belongs to the homoserine dehydrogenase family.</text>
</comment>
<organism evidence="21 22">
    <name type="scientific">Bacillus cereus HuA2-1</name>
    <dbReference type="NCBI Taxonomy" id="1053201"/>
    <lineage>
        <taxon>Bacteria</taxon>
        <taxon>Bacillati</taxon>
        <taxon>Bacillota</taxon>
        <taxon>Bacilli</taxon>
        <taxon>Bacillales</taxon>
        <taxon>Bacillaceae</taxon>
        <taxon>Bacillus</taxon>
        <taxon>Bacillus cereus group</taxon>
    </lineage>
</organism>
<evidence type="ECO:0000256" key="11">
    <source>
        <dbReference type="ARBA" id="ARBA00023002"/>
    </source>
</evidence>
<keyword evidence="8 18" id="KW-0791">Threonine biosynthesis</keyword>
<evidence type="ECO:0000313" key="22">
    <source>
        <dbReference type="Proteomes" id="UP000004136"/>
    </source>
</evidence>
<dbReference type="Gene3D" id="3.30.70.260">
    <property type="match status" value="1"/>
</dbReference>
<dbReference type="Pfam" id="PF03447">
    <property type="entry name" value="NAD_binding_3"/>
    <property type="match status" value="1"/>
</dbReference>
<dbReference type="FunFam" id="3.30.360.10:FF:000005">
    <property type="entry name" value="Homoserine dehydrogenase"/>
    <property type="match status" value="1"/>
</dbReference>
<keyword evidence="12" id="KW-0520">NAD</keyword>
<dbReference type="SUPFAM" id="SSF55347">
    <property type="entry name" value="Glyceraldehyde-3-phosphate dehydrogenase-like, C-terminal domain"/>
    <property type="match status" value="1"/>
</dbReference>
<comment type="pathway">
    <text evidence="3 18">Amino-acid biosynthesis; L-methionine biosynthesis via de novo pathway; L-homoserine from L-aspartate: step 3/3.</text>
</comment>
<dbReference type="GO" id="GO:0009088">
    <property type="term" value="P:threonine biosynthetic process"/>
    <property type="evidence" value="ECO:0007669"/>
    <property type="project" value="UniProtKB-UniPathway"/>
</dbReference>
<accession>J9BG99</accession>
<dbReference type="PANTHER" id="PTHR43331:SF1">
    <property type="entry name" value="HOMOSERINE DEHYDROGENASE"/>
    <property type="match status" value="1"/>
</dbReference>
<dbReference type="Pfam" id="PF01842">
    <property type="entry name" value="ACT"/>
    <property type="match status" value="1"/>
</dbReference>
<feature type="binding site" evidence="17">
    <location>
        <begin position="9"/>
        <end position="16"/>
    </location>
    <ligand>
        <name>NADP(+)</name>
        <dbReference type="ChEBI" id="CHEBI:58349"/>
    </ligand>
</feature>
<dbReference type="NCBIfam" id="NF004976">
    <property type="entry name" value="PRK06349.1"/>
    <property type="match status" value="1"/>
</dbReference>
<dbReference type="Proteomes" id="UP000004136">
    <property type="component" value="Unassembled WGS sequence"/>
</dbReference>
<dbReference type="GO" id="GO:0004412">
    <property type="term" value="F:homoserine dehydrogenase activity"/>
    <property type="evidence" value="ECO:0007669"/>
    <property type="project" value="UniProtKB-EC"/>
</dbReference>
<dbReference type="RefSeq" id="WP_002138963.1">
    <property type="nucleotide sequence ID" value="NZ_JH804673.1"/>
</dbReference>
<dbReference type="PROSITE" id="PS01042">
    <property type="entry name" value="HOMOSER_DHGENASE"/>
    <property type="match status" value="1"/>
</dbReference>
<dbReference type="FunFam" id="3.30.70.260:FF:000045">
    <property type="entry name" value="Homoserine dehydrogenase"/>
    <property type="match status" value="1"/>
</dbReference>
<evidence type="ECO:0000256" key="17">
    <source>
        <dbReference type="PIRSR" id="PIRSR000098-2"/>
    </source>
</evidence>
<proteinExistence type="inferred from homology"/>
<dbReference type="HOGENOM" id="CLU_009116_1_0_9"/>
<evidence type="ECO:0000256" key="12">
    <source>
        <dbReference type="ARBA" id="ARBA00023027"/>
    </source>
</evidence>
<evidence type="ECO:0000256" key="2">
    <source>
        <dbReference type="ARBA" id="ARBA00005056"/>
    </source>
</evidence>
<comment type="caution">
    <text evidence="21">The sequence shown here is derived from an EMBL/GenBank/DDBJ whole genome shotgun (WGS) entry which is preliminary data.</text>
</comment>
<keyword evidence="13" id="KW-0915">Sodium</keyword>
<feature type="active site" description="Proton donor" evidence="16">
    <location>
        <position position="205"/>
    </location>
</feature>
<evidence type="ECO:0000256" key="6">
    <source>
        <dbReference type="ARBA" id="ARBA00013376"/>
    </source>
</evidence>
<evidence type="ECO:0000256" key="5">
    <source>
        <dbReference type="ARBA" id="ARBA00013213"/>
    </source>
</evidence>
<evidence type="ECO:0000256" key="16">
    <source>
        <dbReference type="PIRSR" id="PIRSR000098-1"/>
    </source>
</evidence>
<evidence type="ECO:0000256" key="19">
    <source>
        <dbReference type="RuleBase" id="RU004171"/>
    </source>
</evidence>
<evidence type="ECO:0000256" key="1">
    <source>
        <dbReference type="ARBA" id="ARBA00001920"/>
    </source>
</evidence>
<reference evidence="21 22" key="1">
    <citation type="submission" date="2012-04" db="EMBL/GenBank/DDBJ databases">
        <title>The Genome Sequence of Bacillus cereus HuA2-1.</title>
        <authorList>
            <consortium name="The Broad Institute Genome Sequencing Platform"/>
            <consortium name="The Broad Institute Genome Sequencing Center for Infectious Disease"/>
            <person name="Feldgarden M."/>
            <person name="Van der Auwera G.A."/>
            <person name="Mahillon J."/>
            <person name="Duprez V."/>
            <person name="Timmery S."/>
            <person name="Mattelet C."/>
            <person name="Dierick K."/>
            <person name="Sun M."/>
            <person name="Yu Z."/>
            <person name="Zhu L."/>
            <person name="Hu X."/>
            <person name="Shank E.B."/>
            <person name="Swiecicka I."/>
            <person name="Hansen B.M."/>
            <person name="Andrup L."/>
            <person name="Young S.K."/>
            <person name="Zeng Q."/>
            <person name="Gargeya S."/>
            <person name="Fitzgerald M."/>
            <person name="Haas B."/>
            <person name="Abouelleil A."/>
            <person name="Alvarado L."/>
            <person name="Arachchi H.M."/>
            <person name="Berlin A."/>
            <person name="Chapman S.B."/>
            <person name="Goldberg J."/>
            <person name="Griggs A."/>
            <person name="Gujja S."/>
            <person name="Hansen M."/>
            <person name="Howarth C."/>
            <person name="Imamovic A."/>
            <person name="Larimer J."/>
            <person name="McCowen C."/>
            <person name="Montmayeur A."/>
            <person name="Murphy C."/>
            <person name="Neiman D."/>
            <person name="Pearson M."/>
            <person name="Priest M."/>
            <person name="Roberts A."/>
            <person name="Saif S."/>
            <person name="Shea T."/>
            <person name="Sisk P."/>
            <person name="Sykes S."/>
            <person name="Wortman J."/>
            <person name="Nusbaum C."/>
            <person name="Birren B."/>
        </authorList>
    </citation>
    <scope>NUCLEOTIDE SEQUENCE [LARGE SCALE GENOMIC DNA]</scope>
    <source>
        <strain evidence="21 22">HuA2-1</strain>
    </source>
</reference>
<dbReference type="PROSITE" id="PS51671">
    <property type="entry name" value="ACT"/>
    <property type="match status" value="1"/>
</dbReference>
<dbReference type="SUPFAM" id="SSF51735">
    <property type="entry name" value="NAD(P)-binding Rossmann-fold domains"/>
    <property type="match status" value="1"/>
</dbReference>
<keyword evidence="9" id="KW-0479">Metal-binding</keyword>
<evidence type="ECO:0000256" key="8">
    <source>
        <dbReference type="ARBA" id="ARBA00022697"/>
    </source>
</evidence>
<dbReference type="InterPro" id="IPR005106">
    <property type="entry name" value="Asp/hSer_DH_NAD-bd"/>
</dbReference>
<dbReference type="PIRSF" id="PIRSF000098">
    <property type="entry name" value="Homoser_dehydrog"/>
    <property type="match status" value="1"/>
</dbReference>
<dbReference type="InterPro" id="IPR016204">
    <property type="entry name" value="HDH"/>
</dbReference>
<keyword evidence="11 18" id="KW-0560">Oxidoreductase</keyword>
<dbReference type="InterPro" id="IPR019811">
    <property type="entry name" value="HDH_CS"/>
</dbReference>
<name>J9BG99_BACCE</name>
<dbReference type="Gene3D" id="3.30.360.10">
    <property type="entry name" value="Dihydrodipicolinate Reductase, domain 2"/>
    <property type="match status" value="1"/>
</dbReference>
<evidence type="ECO:0000259" key="20">
    <source>
        <dbReference type="PROSITE" id="PS51671"/>
    </source>
</evidence>
<gene>
    <name evidence="21" type="ORF">IG3_04646</name>
</gene>
<dbReference type="InterPro" id="IPR002912">
    <property type="entry name" value="ACT_dom"/>
</dbReference>
<evidence type="ECO:0000256" key="9">
    <source>
        <dbReference type="ARBA" id="ARBA00022723"/>
    </source>
</evidence>
<dbReference type="PATRIC" id="fig|1053201.3.peg.4744"/>
<dbReference type="OrthoDB" id="9808167at2"/>
<dbReference type="PANTHER" id="PTHR43331">
    <property type="entry name" value="HOMOSERINE DEHYDROGENASE"/>
    <property type="match status" value="1"/>
</dbReference>
<feature type="binding site" evidence="17">
    <location>
        <position position="105"/>
    </location>
    <ligand>
        <name>NADPH</name>
        <dbReference type="ChEBI" id="CHEBI:57783"/>
    </ligand>
</feature>
<evidence type="ECO:0000256" key="10">
    <source>
        <dbReference type="ARBA" id="ARBA00022857"/>
    </source>
</evidence>
<evidence type="ECO:0000256" key="4">
    <source>
        <dbReference type="ARBA" id="ARBA00006753"/>
    </source>
</evidence>
<dbReference type="Gene3D" id="3.40.50.720">
    <property type="entry name" value="NAD(P)-binding Rossmann-like Domain"/>
    <property type="match status" value="1"/>
</dbReference>
<dbReference type="GO" id="GO:0009086">
    <property type="term" value="P:methionine biosynthetic process"/>
    <property type="evidence" value="ECO:0007669"/>
    <property type="project" value="UniProtKB-KW"/>
</dbReference>
<dbReference type="UniPathway" id="UPA00051">
    <property type="reaction ID" value="UER00465"/>
</dbReference>
<dbReference type="FunFam" id="3.40.50.720:FF:000062">
    <property type="entry name" value="Homoserine dehydrogenase"/>
    <property type="match status" value="1"/>
</dbReference>
<dbReference type="GO" id="GO:0050661">
    <property type="term" value="F:NADP binding"/>
    <property type="evidence" value="ECO:0007669"/>
    <property type="project" value="InterPro"/>
</dbReference>
<comment type="pathway">
    <text evidence="2 18">Amino-acid biosynthesis; L-threonine biosynthesis; L-threonine from L-aspartate: step 3/5.</text>
</comment>